<reference evidence="2" key="1">
    <citation type="submission" date="2017-02" db="UniProtKB">
        <authorList>
            <consortium name="WormBaseParasite"/>
        </authorList>
    </citation>
    <scope>IDENTIFICATION</scope>
</reference>
<dbReference type="InterPro" id="IPR043502">
    <property type="entry name" value="DNA/RNA_pol_sf"/>
</dbReference>
<keyword evidence="1" id="KW-1185">Reference proteome</keyword>
<name>A0A0N5CDY8_STREA</name>
<evidence type="ECO:0000313" key="2">
    <source>
        <dbReference type="WBParaSite" id="SPAL_0001607725.1"/>
    </source>
</evidence>
<evidence type="ECO:0000313" key="1">
    <source>
        <dbReference type="Proteomes" id="UP000046392"/>
    </source>
</evidence>
<dbReference type="AlphaFoldDB" id="A0A0N5CDY8"/>
<dbReference type="Proteomes" id="UP000046392">
    <property type="component" value="Unplaced"/>
</dbReference>
<organism evidence="1 2">
    <name type="scientific">Strongyloides papillosus</name>
    <name type="common">Intestinal threadworm</name>
    <dbReference type="NCBI Taxonomy" id="174720"/>
    <lineage>
        <taxon>Eukaryota</taxon>
        <taxon>Metazoa</taxon>
        <taxon>Ecdysozoa</taxon>
        <taxon>Nematoda</taxon>
        <taxon>Chromadorea</taxon>
        <taxon>Rhabditida</taxon>
        <taxon>Tylenchina</taxon>
        <taxon>Panagrolaimomorpha</taxon>
        <taxon>Strongyloidoidea</taxon>
        <taxon>Strongyloididae</taxon>
        <taxon>Strongyloides</taxon>
    </lineage>
</organism>
<dbReference type="WBParaSite" id="SPAL_0001607725.1">
    <property type="protein sequence ID" value="SPAL_0001607725.1"/>
    <property type="gene ID" value="SPAL_0001607725"/>
</dbReference>
<proteinExistence type="predicted"/>
<accession>A0A0N5CDY8</accession>
<protein>
    <submittedName>
        <fullName evidence="2">Reverse transcriptase domain-containing protein</fullName>
    </submittedName>
</protein>
<dbReference type="SUPFAM" id="SSF56672">
    <property type="entry name" value="DNA/RNA polymerases"/>
    <property type="match status" value="1"/>
</dbReference>
<dbReference type="InterPro" id="IPR043128">
    <property type="entry name" value="Rev_trsase/Diguanyl_cyclase"/>
</dbReference>
<sequence>MGAKNLPMIFQRQMEKIFENVVKYEPKSRFLICQDDLLFITQRREKHLQMLERILDTLGQKNCKLISEDVNYLERGIHFSHENLMEYQLTKTKGFLYTTFQAYNYFRIAISDYTNRTYDFYKLSRRNYYMES</sequence>
<dbReference type="Gene3D" id="3.30.70.270">
    <property type="match status" value="1"/>
</dbReference>